<organism evidence="1 2">
    <name type="scientific">Nonomuraea montanisoli</name>
    <dbReference type="NCBI Taxonomy" id="2741721"/>
    <lineage>
        <taxon>Bacteria</taxon>
        <taxon>Bacillati</taxon>
        <taxon>Actinomycetota</taxon>
        <taxon>Actinomycetes</taxon>
        <taxon>Streptosporangiales</taxon>
        <taxon>Streptosporangiaceae</taxon>
        <taxon>Nonomuraea</taxon>
    </lineage>
</organism>
<sequence>MSLAPADVEHLVRDLAAGDPTPRDMRILRAVQLTRNQVLIEAVRRGVAGRGDGDGASAPFRTLTELQETAPEVMAELLVLPQVGCWAVESLRLLRRRQPPDLAYLAAFTAGAAIRAGRRPELTPGTYVPGLGTYVGNGWRGLPWLRAEADGLALAVRLEAGDPYLSGYGPRGAAEPGPWRPAMRVAWRMLTGRHRLVAEAIAAGFTTLVPLASRPGGKPASATSGWAYGAIALSPPPDAVTLAESLVHEIRHLVLGAVEDVVPLTDANDPRRWYAPWRSDPRPLGALLQGCYASMAITAFWRTEHACGPPELRERAETEYAHRRAITAEALRRAAESGSLTAAGETLVAGLRARLEPWLRERLSASAEELAGRRGAEHRARWLRANPGYTL</sequence>
<protein>
    <recommendedName>
        <fullName evidence="3">HEXXH motif domain-containing protein</fullName>
    </recommendedName>
</protein>
<proteinExistence type="predicted"/>
<dbReference type="InterPro" id="IPR026337">
    <property type="entry name" value="AKG_HExxH"/>
</dbReference>
<evidence type="ECO:0000313" key="1">
    <source>
        <dbReference type="EMBL" id="NUW37987.1"/>
    </source>
</evidence>
<gene>
    <name evidence="1" type="ORF">HTZ77_42305</name>
</gene>
<dbReference type="EMBL" id="JABWGN010000025">
    <property type="protein sequence ID" value="NUW37987.1"/>
    <property type="molecule type" value="Genomic_DNA"/>
</dbReference>
<dbReference type="RefSeq" id="WP_175595428.1">
    <property type="nucleotide sequence ID" value="NZ_JABWGN010000025.1"/>
</dbReference>
<evidence type="ECO:0000313" key="2">
    <source>
        <dbReference type="Proteomes" id="UP000586042"/>
    </source>
</evidence>
<evidence type="ECO:0008006" key="3">
    <source>
        <dbReference type="Google" id="ProtNLM"/>
    </source>
</evidence>
<dbReference type="NCBIfam" id="TIGR04267">
    <property type="entry name" value="mod_HExxH"/>
    <property type="match status" value="1"/>
</dbReference>
<dbReference type="Proteomes" id="UP000586042">
    <property type="component" value="Unassembled WGS sequence"/>
</dbReference>
<accession>A0A7Y6IGT0</accession>
<name>A0A7Y6IGT0_9ACTN</name>
<dbReference type="AlphaFoldDB" id="A0A7Y6IGT0"/>
<comment type="caution">
    <text evidence="1">The sequence shown here is derived from an EMBL/GenBank/DDBJ whole genome shotgun (WGS) entry which is preliminary data.</text>
</comment>
<keyword evidence="2" id="KW-1185">Reference proteome</keyword>
<reference evidence="1 2" key="1">
    <citation type="submission" date="2020-06" db="EMBL/GenBank/DDBJ databases">
        <title>Nonomuraea sp. SMC257, a novel actinomycete isolated from soil.</title>
        <authorList>
            <person name="Chanama M."/>
        </authorList>
    </citation>
    <scope>NUCLEOTIDE SEQUENCE [LARGE SCALE GENOMIC DNA]</scope>
    <source>
        <strain evidence="1 2">SMC257</strain>
    </source>
</reference>